<accession>A0A0E9VHR1</accession>
<organism evidence="1">
    <name type="scientific">Anguilla anguilla</name>
    <name type="common">European freshwater eel</name>
    <name type="synonym">Muraena anguilla</name>
    <dbReference type="NCBI Taxonomy" id="7936"/>
    <lineage>
        <taxon>Eukaryota</taxon>
        <taxon>Metazoa</taxon>
        <taxon>Chordata</taxon>
        <taxon>Craniata</taxon>
        <taxon>Vertebrata</taxon>
        <taxon>Euteleostomi</taxon>
        <taxon>Actinopterygii</taxon>
        <taxon>Neopterygii</taxon>
        <taxon>Teleostei</taxon>
        <taxon>Anguilliformes</taxon>
        <taxon>Anguillidae</taxon>
        <taxon>Anguilla</taxon>
    </lineage>
</organism>
<protein>
    <submittedName>
        <fullName evidence="1">Uncharacterized protein</fullName>
    </submittedName>
</protein>
<reference evidence="1" key="1">
    <citation type="submission" date="2014-11" db="EMBL/GenBank/DDBJ databases">
        <authorList>
            <person name="Amaro Gonzalez C."/>
        </authorList>
    </citation>
    <scope>NUCLEOTIDE SEQUENCE</scope>
</reference>
<evidence type="ECO:0000313" key="1">
    <source>
        <dbReference type="EMBL" id="JAH77546.1"/>
    </source>
</evidence>
<sequence>MLSSCSDEGQFQASEIQGYCWRAGMHKVVLSHVIVVCQTLATNPSVSL</sequence>
<dbReference type="AlphaFoldDB" id="A0A0E9VHR1"/>
<reference evidence="1" key="2">
    <citation type="journal article" date="2015" name="Fish Shellfish Immunol.">
        <title>Early steps in the European eel (Anguilla anguilla)-Vibrio vulnificus interaction in the gills: Role of the RtxA13 toxin.</title>
        <authorList>
            <person name="Callol A."/>
            <person name="Pajuelo D."/>
            <person name="Ebbesson L."/>
            <person name="Teles M."/>
            <person name="MacKenzie S."/>
            <person name="Amaro C."/>
        </authorList>
    </citation>
    <scope>NUCLEOTIDE SEQUENCE</scope>
</reference>
<proteinExistence type="predicted"/>
<dbReference type="EMBL" id="GBXM01031031">
    <property type="protein sequence ID" value="JAH77546.1"/>
    <property type="molecule type" value="Transcribed_RNA"/>
</dbReference>
<name>A0A0E9VHR1_ANGAN</name>